<dbReference type="PANTHER" id="PTHR43562:SF3">
    <property type="entry name" value="SODIUM ION_PROTON EXCHANGER (EUROFUNG)"/>
    <property type="match status" value="1"/>
</dbReference>
<keyword evidence="9 11" id="KW-0472">Membrane</keyword>
<evidence type="ECO:0000256" key="1">
    <source>
        <dbReference type="ARBA" id="ARBA00004141"/>
    </source>
</evidence>
<evidence type="ECO:0000256" key="8">
    <source>
        <dbReference type="ARBA" id="ARBA00023065"/>
    </source>
</evidence>
<comment type="subcellular location">
    <subcellularLocation>
        <location evidence="1">Membrane</location>
        <topology evidence="1">Multi-pass membrane protein</topology>
    </subcellularLocation>
</comment>
<feature type="transmembrane region" description="Helical" evidence="11">
    <location>
        <begin position="213"/>
        <end position="231"/>
    </location>
</feature>
<sequence length="388" mass="40463">MDFILEAMLQLAIIVAAAKLAGELAIRLGQPSVLGKLLAGVLVGPAVLGWVESSHWVEVFAEIGVLLLMFLAGMETDLKMLNENRTSSLAVATGGILFPLLGGYAVGLSFGLDSAHAIFLGLLLSATSVSISVQTFRELGKLGGREATTVLGAAIADDILVVIGLAVVLGLLASGGVSLATVIGLMVAFTVVVVLMVWKGIPFLLRQSARLSVTEPVLSAAIVIVLLMAFAAEYSGMAGIIGSFAAGLAVSRTEFKEKVERGVERIAYPVFVPVFFVSIGLHVSFDGLSEQWLELIVLSVLAVLTKLIGAGLGARLTGFNRKSSLIIGSGMVSRGEVALIIASLGLGNGLVPLDLYTTVILVVVFTTLAAPPMLKWTLREPKGAVERT</sequence>
<evidence type="ECO:0000256" key="4">
    <source>
        <dbReference type="ARBA" id="ARBA00022449"/>
    </source>
</evidence>
<feature type="domain" description="Cation/H+ exchanger transmembrane" evidence="12">
    <location>
        <begin position="20"/>
        <end position="379"/>
    </location>
</feature>
<dbReference type="InterPro" id="IPR038770">
    <property type="entry name" value="Na+/solute_symporter_sf"/>
</dbReference>
<dbReference type="Gene3D" id="1.20.1530.20">
    <property type="match status" value="1"/>
</dbReference>
<organism evidence="13 14">
    <name type="scientific">Thermobacillus xylanilyticus</name>
    <dbReference type="NCBI Taxonomy" id="76633"/>
    <lineage>
        <taxon>Bacteria</taxon>
        <taxon>Bacillati</taxon>
        <taxon>Bacillota</taxon>
        <taxon>Bacilli</taxon>
        <taxon>Bacillales</taxon>
        <taxon>Paenibacillaceae</taxon>
        <taxon>Thermobacillus</taxon>
    </lineage>
</organism>
<evidence type="ECO:0000256" key="9">
    <source>
        <dbReference type="ARBA" id="ARBA00023136"/>
    </source>
</evidence>
<feature type="transmembrane region" description="Helical" evidence="11">
    <location>
        <begin position="325"/>
        <end position="347"/>
    </location>
</feature>
<evidence type="ECO:0000313" key="14">
    <source>
        <dbReference type="Proteomes" id="UP000681526"/>
    </source>
</evidence>
<feature type="transmembrane region" description="Helical" evidence="11">
    <location>
        <begin position="291"/>
        <end position="313"/>
    </location>
</feature>
<evidence type="ECO:0000259" key="12">
    <source>
        <dbReference type="Pfam" id="PF00999"/>
    </source>
</evidence>
<keyword evidence="7" id="KW-0915">Sodium</keyword>
<keyword evidence="4" id="KW-0050">Antiport</keyword>
<evidence type="ECO:0000256" key="11">
    <source>
        <dbReference type="SAM" id="Phobius"/>
    </source>
</evidence>
<name>A0ABN7S478_THEXY</name>
<keyword evidence="14" id="KW-1185">Reference proteome</keyword>
<dbReference type="Proteomes" id="UP000681526">
    <property type="component" value="Unassembled WGS sequence"/>
</dbReference>
<keyword evidence="10" id="KW-0739">Sodium transport</keyword>
<evidence type="ECO:0000313" key="13">
    <source>
        <dbReference type="EMBL" id="CAG5091706.1"/>
    </source>
</evidence>
<keyword evidence="5 11" id="KW-0812">Transmembrane</keyword>
<gene>
    <name evidence="13" type="primary">txxe 3351-gerN</name>
    <name evidence="13" type="ORF">TXXE_16170</name>
</gene>
<keyword evidence="8" id="KW-0406">Ion transport</keyword>
<feature type="transmembrane region" description="Helical" evidence="11">
    <location>
        <begin position="237"/>
        <end position="255"/>
    </location>
</feature>
<evidence type="ECO:0000256" key="10">
    <source>
        <dbReference type="ARBA" id="ARBA00023201"/>
    </source>
</evidence>
<comment type="caution">
    <text evidence="13">The sequence shown here is derived from an EMBL/GenBank/DDBJ whole genome shotgun (WGS) entry which is preliminary data.</text>
</comment>
<evidence type="ECO:0000256" key="6">
    <source>
        <dbReference type="ARBA" id="ARBA00022989"/>
    </source>
</evidence>
<accession>A0ABN7S478</accession>
<feature type="transmembrane region" description="Helical" evidence="11">
    <location>
        <begin position="353"/>
        <end position="374"/>
    </location>
</feature>
<feature type="transmembrane region" description="Helical" evidence="11">
    <location>
        <begin position="7"/>
        <end position="26"/>
    </location>
</feature>
<reference evidence="13 14" key="1">
    <citation type="submission" date="2021-04" db="EMBL/GenBank/DDBJ databases">
        <authorList>
            <person name="Rakotoarivonina H."/>
        </authorList>
    </citation>
    <scope>NUCLEOTIDE SEQUENCE [LARGE SCALE GENOMIC DNA]</scope>
    <source>
        <strain evidence="13 14">XE</strain>
    </source>
</reference>
<dbReference type="PANTHER" id="PTHR43562">
    <property type="entry name" value="NAPA-TYPE SODIUM/HYDROGEN ANTIPORTER"/>
    <property type="match status" value="1"/>
</dbReference>
<keyword evidence="6 11" id="KW-1133">Transmembrane helix</keyword>
<proteinExistence type="inferred from homology"/>
<dbReference type="EMBL" id="CAJRAY010000083">
    <property type="protein sequence ID" value="CAG5091706.1"/>
    <property type="molecule type" value="Genomic_DNA"/>
</dbReference>
<evidence type="ECO:0000256" key="3">
    <source>
        <dbReference type="ARBA" id="ARBA00022448"/>
    </source>
</evidence>
<dbReference type="InterPro" id="IPR006153">
    <property type="entry name" value="Cation/H_exchanger_TM"/>
</dbReference>
<feature type="transmembrane region" description="Helical" evidence="11">
    <location>
        <begin position="267"/>
        <end position="285"/>
    </location>
</feature>
<comment type="similarity">
    <text evidence="2">Belongs to the monovalent cation:proton antiporter 2 (CPA2) transporter (TC 2.A.37) family.</text>
</comment>
<evidence type="ECO:0000256" key="7">
    <source>
        <dbReference type="ARBA" id="ARBA00023053"/>
    </source>
</evidence>
<feature type="transmembrane region" description="Helical" evidence="11">
    <location>
        <begin position="33"/>
        <end position="50"/>
    </location>
</feature>
<feature type="transmembrane region" description="Helical" evidence="11">
    <location>
        <begin position="56"/>
        <end position="74"/>
    </location>
</feature>
<evidence type="ECO:0000256" key="5">
    <source>
        <dbReference type="ARBA" id="ARBA00022692"/>
    </source>
</evidence>
<feature type="transmembrane region" description="Helical" evidence="11">
    <location>
        <begin position="179"/>
        <end position="201"/>
    </location>
</feature>
<feature type="transmembrane region" description="Helical" evidence="11">
    <location>
        <begin position="86"/>
        <end position="110"/>
    </location>
</feature>
<feature type="transmembrane region" description="Helical" evidence="11">
    <location>
        <begin position="116"/>
        <end position="136"/>
    </location>
</feature>
<keyword evidence="3" id="KW-0813">Transport</keyword>
<evidence type="ECO:0000256" key="2">
    <source>
        <dbReference type="ARBA" id="ARBA00005551"/>
    </source>
</evidence>
<dbReference type="Pfam" id="PF00999">
    <property type="entry name" value="Na_H_Exchanger"/>
    <property type="match status" value="1"/>
</dbReference>
<feature type="transmembrane region" description="Helical" evidence="11">
    <location>
        <begin position="148"/>
        <end position="173"/>
    </location>
</feature>
<protein>
    <submittedName>
        <fullName evidence="13">Sodium/proton-potassium antiporter GerN, CPA2 family</fullName>
    </submittedName>
</protein>